<evidence type="ECO:0000313" key="1">
    <source>
        <dbReference type="EMBL" id="KAK1141864.1"/>
    </source>
</evidence>
<proteinExistence type="predicted"/>
<dbReference type="Proteomes" id="UP001177260">
    <property type="component" value="Unassembled WGS sequence"/>
</dbReference>
<sequence length="308" mass="35367">MLMRPIQRILPPPQFNATCRQATTKAAGYHKHREIWQLHVPRSGISFPSIHHLTLAIAALHLAYENPDRRDDYVTKADSHFTFGVRSVTNVLSKLDSDNCQMVYLSAVLICFIYFARGPRRGEYLVFSESGKSEWLVLMRGVRYILFSKHAEVFSGILDPGEQESPKMTLALETELSEQGAHLSVARQFLDHSVPESEKELYVSGMDKLIASFEEMHNIRSIRGDGANLMPAVIGWIYRLPETFVRRLEDKDSFALVILAHWSVMLKYMAPSWFMEGWDMHVISGIRSSLRVDYHQWIEWPVRTICGP</sequence>
<comment type="caution">
    <text evidence="1">The sequence shown here is derived from an EMBL/GenBank/DDBJ whole genome shotgun (WGS) entry which is preliminary data.</text>
</comment>
<dbReference type="EMBL" id="JAOPJF010000058">
    <property type="protein sequence ID" value="KAK1141864.1"/>
    <property type="molecule type" value="Genomic_DNA"/>
</dbReference>
<gene>
    <name evidence="1" type="ORF">N8T08_008377</name>
</gene>
<accession>A0ACC3AVH9</accession>
<protein>
    <submittedName>
        <fullName evidence="1">Uncharacterized protein</fullName>
    </submittedName>
</protein>
<evidence type="ECO:0000313" key="2">
    <source>
        <dbReference type="Proteomes" id="UP001177260"/>
    </source>
</evidence>
<organism evidence="1 2">
    <name type="scientific">Aspergillus melleus</name>
    <dbReference type="NCBI Taxonomy" id="138277"/>
    <lineage>
        <taxon>Eukaryota</taxon>
        <taxon>Fungi</taxon>
        <taxon>Dikarya</taxon>
        <taxon>Ascomycota</taxon>
        <taxon>Pezizomycotina</taxon>
        <taxon>Eurotiomycetes</taxon>
        <taxon>Eurotiomycetidae</taxon>
        <taxon>Eurotiales</taxon>
        <taxon>Aspergillaceae</taxon>
        <taxon>Aspergillus</taxon>
        <taxon>Aspergillus subgen. Circumdati</taxon>
    </lineage>
</organism>
<reference evidence="1 2" key="1">
    <citation type="journal article" date="2023" name="ACS Omega">
        <title>Identification of the Neoaspergillic Acid Biosynthesis Gene Cluster by Establishing an In Vitro CRISPR-Ribonucleoprotein Genetic System in Aspergillus melleus.</title>
        <authorList>
            <person name="Yuan B."/>
            <person name="Grau M.F."/>
            <person name="Murata R.M."/>
            <person name="Torok T."/>
            <person name="Venkateswaran K."/>
            <person name="Stajich J.E."/>
            <person name="Wang C.C.C."/>
        </authorList>
    </citation>
    <scope>NUCLEOTIDE SEQUENCE [LARGE SCALE GENOMIC DNA]</scope>
    <source>
        <strain evidence="1 2">IMV 1140</strain>
    </source>
</reference>
<keyword evidence="2" id="KW-1185">Reference proteome</keyword>
<name>A0ACC3AVH9_9EURO</name>